<dbReference type="HAMAP" id="MF_04086">
    <property type="entry name" value="ARENA_L"/>
    <property type="match status" value="1"/>
</dbReference>
<organism evidence="17 18">
    <name type="scientific">Guanarito mammarenavirus (isolate Human/Venezuela/NH-95551/1990)</name>
    <name type="common">GTOV</name>
    <dbReference type="NCBI Taxonomy" id="3052307"/>
    <lineage>
        <taxon>Viruses</taxon>
        <taxon>Riboviria</taxon>
        <taxon>Orthornavirae</taxon>
        <taxon>Negarnaviricota</taxon>
        <taxon>Polyploviricotina</taxon>
        <taxon>Bunyaviricetes</taxon>
        <taxon>Hareavirales</taxon>
        <taxon>Arenaviridae</taxon>
        <taxon>Mammarenavirus</taxon>
    </lineage>
</organism>
<comment type="subcellular location">
    <subcellularLocation>
        <location evidence="1">Host cell</location>
    </subcellularLocation>
    <subcellularLocation>
        <location evidence="14 15">Virion</location>
    </subcellularLocation>
    <subcellularLocation>
        <location evidence="14 15">Host cytoplasm</location>
    </subcellularLocation>
</comment>
<organismHost>
    <name type="scientific">Homo sapiens</name>
    <name type="common">Human</name>
    <dbReference type="NCBI Taxonomy" id="9606"/>
</organismHost>
<dbReference type="FunFam" id="3.30.70.2640:FF:000001">
    <property type="entry name" value="RNA-directed RNA polymerase L"/>
    <property type="match status" value="1"/>
</dbReference>
<evidence type="ECO:0000313" key="17">
    <source>
        <dbReference type="EMBL" id="ALE15102.1"/>
    </source>
</evidence>
<comment type="catalytic activity">
    <reaction evidence="13 14 15">
        <text>RNA(n) + a ribonucleoside 5'-triphosphate = RNA(n+1) + diphosphate</text>
        <dbReference type="Rhea" id="RHEA:21248"/>
        <dbReference type="Rhea" id="RHEA-COMP:14527"/>
        <dbReference type="Rhea" id="RHEA-COMP:17342"/>
        <dbReference type="ChEBI" id="CHEBI:33019"/>
        <dbReference type="ChEBI" id="CHEBI:61557"/>
        <dbReference type="ChEBI" id="CHEBI:140395"/>
        <dbReference type="EC" id="2.7.7.48"/>
    </reaction>
</comment>
<keyword evidence="2 14" id="KW-0696">RNA-directed RNA polymerase</keyword>
<dbReference type="InterPro" id="IPR010453">
    <property type="entry name" value="RNA_pol_arenavir"/>
</dbReference>
<dbReference type="PROSITE" id="PS50525">
    <property type="entry name" value="RDRP_SSRNA_NEG_SEG"/>
    <property type="match status" value="1"/>
</dbReference>
<evidence type="ECO:0000259" key="16">
    <source>
        <dbReference type="PROSITE" id="PS50525"/>
    </source>
</evidence>
<dbReference type="PIRSF" id="PIRSF000836">
    <property type="entry name" value="L_ArenaV"/>
    <property type="match status" value="1"/>
</dbReference>
<evidence type="ECO:0000256" key="12">
    <source>
        <dbReference type="ARBA" id="ARBA00023200"/>
    </source>
</evidence>
<evidence type="ECO:0000256" key="8">
    <source>
        <dbReference type="ARBA" id="ARBA00022801"/>
    </source>
</evidence>
<dbReference type="Pfam" id="PF17296">
    <property type="entry name" value="ArenaCapSnatch"/>
    <property type="match status" value="1"/>
</dbReference>
<keyword evidence="6 14" id="KW-0479">Metal-binding</keyword>
<evidence type="ECO:0000256" key="13">
    <source>
        <dbReference type="ARBA" id="ARBA00048744"/>
    </source>
</evidence>
<evidence type="ECO:0000256" key="10">
    <source>
        <dbReference type="ARBA" id="ARBA00022844"/>
    </source>
</evidence>
<dbReference type="GO" id="GO:0003968">
    <property type="term" value="F:RNA-directed RNA polymerase activity"/>
    <property type="evidence" value="ECO:0007669"/>
    <property type="project" value="UniProtKB-UniRule"/>
</dbReference>
<dbReference type="InterPro" id="IPR048006">
    <property type="entry name" value="CapSnatch_bunyavir"/>
</dbReference>
<protein>
    <recommendedName>
        <fullName evidence="14">RNA-directed RNA polymerase L</fullName>
        <shortName evidence="14">Protein L</shortName>
        <ecNumber evidence="14">2.7.7.48</ecNumber>
    </recommendedName>
    <alternativeName>
        <fullName evidence="14">Large structural protein</fullName>
    </alternativeName>
    <alternativeName>
        <fullName evidence="14">Replicase</fullName>
    </alternativeName>
    <alternativeName>
        <fullName evidence="14">Transcriptase</fullName>
    </alternativeName>
    <domain>
        <recommendedName>
            <fullName evidence="14">cap-snatching endonuclease</fullName>
            <ecNumber evidence="14">3.1.-.-</ecNumber>
        </recommendedName>
    </domain>
</protein>
<evidence type="ECO:0000256" key="15">
    <source>
        <dbReference type="PIRNR" id="PIRNR000836"/>
    </source>
</evidence>
<dbReference type="GO" id="GO:0030430">
    <property type="term" value="C:host cell cytoplasm"/>
    <property type="evidence" value="ECO:0007669"/>
    <property type="project" value="UniProtKB-SubCell"/>
</dbReference>
<dbReference type="NCBIfam" id="TIGR04202">
    <property type="entry name" value="capSnatchArena"/>
    <property type="match status" value="1"/>
</dbReference>
<feature type="binding site" evidence="14">
    <location>
        <position position="89"/>
    </location>
    <ligand>
        <name>Mn(2+)</name>
        <dbReference type="ChEBI" id="CHEBI:29035"/>
        <label>1</label>
    </ligand>
</feature>
<feature type="binding site" evidence="14">
    <location>
        <position position="102"/>
    </location>
    <ligand>
        <name>Mn(2+)</name>
        <dbReference type="ChEBI" id="CHEBI:29035"/>
        <label>1</label>
    </ligand>
</feature>
<feature type="binding site" evidence="14">
    <location>
        <position position="1319"/>
    </location>
    <ligand>
        <name>Mg(2+)</name>
        <dbReference type="ChEBI" id="CHEBI:18420"/>
        <note>catalytic; for RdRp activity</note>
    </ligand>
</feature>
<dbReference type="Proteomes" id="UP000130896">
    <property type="component" value="Genome"/>
</dbReference>
<dbReference type="GO" id="GO:0016787">
    <property type="term" value="F:hydrolase activity"/>
    <property type="evidence" value="ECO:0007669"/>
    <property type="project" value="UniProtKB-KW"/>
</dbReference>
<comment type="caution">
    <text evidence="14">Lacks conserved residue(s) required for the propagation of feature annotation.</text>
</comment>
<feature type="domain" description="RdRp catalytic" evidence="16">
    <location>
        <begin position="1162"/>
        <end position="1359"/>
    </location>
</feature>
<keyword evidence="4 14" id="KW-0548">Nucleotidyltransferase</keyword>
<accession>A0A0M3T9D6</accession>
<comment type="miscellaneous">
    <text evidence="14">Classified as His(-) endonuclease since it does not have a histidine upstream of the active site that coordinates the first cation. His(-) endonucleases display very low activity in vitro, although they are clearly active in vivo.</text>
</comment>
<sequence>MDEKVIVLKDFIRRQVPDIPELSYQKEALLSQVEVPMVLTEGFKLLSCLVEIESCRKNSCECNFEQKFVDTILSENGVVAPTLPKVIPDGYRFFNKTLILLETFVRVNPEEFEKKWKTDMAKLLSLKEDIQRTGITLVPVVDGRGNYNTDLLPDWATERFRWLLVDLLRESRGAPTMEIEDQEYHRLIHSLSKTSNQSLGFENIECLKRVHLNYEERLNEQLLRDIIGEVRESKIREELIKLKTWYREEIYRKGLGNFVQTDRKSLLQTLVLLSAHSDSLAPECPMCCSKILDLCYQLSMRIENQTSLKNGFDEPPLPTTQIERVYLSLLSACNKIKGKKVFNTRRNTLLFLDLIILNFVAHVFKTQPSEMETLRKAGLIIGEMLLLPNDRVLDILVARRLLLKKIESCCNWLDRCRHLLRKEEPVLWDCVSEFTNVPDFELLLSLAEELCSEKPVMHYKPPSSLISGCAHKDLMSMSGGEFESLFKCLSHISLSLVNSMKTSFSSRLLINEKDYKRYYGTVRLKECYVQRFFLKEGLYGLLFYQKTGEKSRCYSLYLSDKGNLVELGSFYSDPKRFFLPIFSEFVLLAMCAEMLSWLDFDEELVDAVTPLLKILVLSILSSPTKRSQTFLQGLRYFIMAYVNQAHHVQLMSKLAVECKSASDVLIQRLSVKIVDMVLSDGSDPDMHMTRKFKFVLNVSYLCHLITKETPDRLTDQIKCFEKFMEPKLEFGSLIVNPSLNGLLSKEQEDVMIKGVEKFFSKELLTADDLKRPGVSRELLSYCVSLFNKGRLRVNGTLGSDPYRPSFTSTALDLSSNKSVVIPKLNEVGEIVSEYDKQKLVSTCITSMAERFKTKGRYNLDPDTVDFLIMKNLTNLLSARKLDSNKKEELSLLYEHLSEDAMRAFEEIKYEVEITLSKMRLSREPERGHKKPCTLEGVWAPFNVLKIIRSETSVHEIRDFDPDLLGEDVYEKLCVAVYDSPLRSNFFLERPLDICPLELLLKNLTTKSYEDDEFFDCFKYILIQAGFDQRLGAYEHKNRSRLGLSEEAFRLKEDVRVSNRQSNSEAIADRLDKSFFTSAALRNLCFYSEESPTEYTCISPNVGNLKFGLSYKEQVGSNRELYVGDLNTKMMTRLVEDFTEAVANSMNYTCLNSEKEFERAICDMKMAVNNGDLCCSLDHSKWGPFMSPALFHAFFGALKFKISKTGEQVDLGPVLNVLKWHLHKAVEVPISVAEAYCTGMLKRRLGLMSLSCQSVCEEFFHQKLLLEEGVPSHIMSVLDMGQGILHNSSDLYGLITEQFINYCLDFLFDVIPVSYTSSDDQITTLKLPTMSLSEDGLDGFDWVELLCFHDFLSSKFNKFVSPKSVSGTFVAEFKSRFFVMGEETPLLTKFVSAALHNVKCKTPTQLAETIDTICDQCVANGVGIEIVTKISERVNRLIRYSGYPQTPFLAVEKQDVKDWTDGSRGYRLQRNIEYYLQGSEQLEFVRKCAKKVLLKIKKGQVFEEYLVQLIGKDGDDALKGFLSYAGCESDEIKDVLKYRWLNLSANGDLRLVLRTKLMSTKRVLEREQIPTLIKTLQSKLSKNFTKGVKKILAESINKSAFQSSVASGFIGFCKSMGSKCVRDGSGGFMYIREILNKQRVCSCEICAKNPGVIFCSDALTSVSEFSRSVLWDYFSLVLTNACELGEWVFSSVQPPKVPILLNNPNLFWAVKPRGARLIEDQLGLGHVLQSVRRSYPKVFEEHLVPFMNDLQVSRTTDFTRLRYLDVCVALDMMNENLGIVSHLLKAKDNSIYIVKQSECAVAHIRQVEYVNQELGLSPQQICSNFKIQLVFSSMINPLVITTSVLKSFFWFNEVLSLEDESQIDVGELTDFTILIKKYNLNRAMMLDDLTMGYVVSTISEPTIHLVSLKRISNSFVGEQNSGMLCREQVEDMYSMVLHIQLEHKRHSTKYHLSRTVVYSYTVECETNITDIGEEPNLATVKNVVLRVSGSIEGHQFLDGVNLIASQPIFTGKKVINLSELLADSDITEPYKNGGVLGSILLNFGTFHQHIDDKYAYEIVGPECSDSPLVLDGGTILADGKKLSSIKVELTGDVILKALGALESEKEVQSLLTGLWPFIRINNLKVKMAQEDFLLIYEMHRGSLLKSLEALSEWCEFVDFGVCYSKSLRDLVISDSSGSLRLKGITCKPISLSNSVTEIE</sequence>
<dbReference type="GO" id="GO:0043657">
    <property type="term" value="C:host cell"/>
    <property type="evidence" value="ECO:0007669"/>
    <property type="project" value="UniProtKB-SubCell"/>
</dbReference>
<dbReference type="InterPro" id="IPR026382">
    <property type="entry name" value="CapSnatch_arenavir"/>
</dbReference>
<dbReference type="GO" id="GO:0039689">
    <property type="term" value="P:negative stranded viral RNA replication"/>
    <property type="evidence" value="ECO:0007669"/>
    <property type="project" value="UniProtKB-UniRule"/>
</dbReference>
<evidence type="ECO:0000256" key="5">
    <source>
        <dbReference type="ARBA" id="ARBA00022715"/>
    </source>
</evidence>
<keyword evidence="14" id="KW-0464">Manganese</keyword>
<feature type="binding site" evidence="14">
    <location>
        <position position="51"/>
    </location>
    <ligand>
        <name>Mn(2+)</name>
        <dbReference type="ChEBI" id="CHEBI:29035"/>
        <label>1</label>
    </ligand>
</feature>
<dbReference type="EC" id="3.1.-.-" evidence="14"/>
<gene>
    <name evidence="14 17" type="primary">L</name>
</gene>
<evidence type="ECO:0000256" key="11">
    <source>
        <dbReference type="ARBA" id="ARBA00022953"/>
    </source>
</evidence>
<evidence type="ECO:0000256" key="3">
    <source>
        <dbReference type="ARBA" id="ARBA00022679"/>
    </source>
</evidence>
<dbReference type="Gene3D" id="3.30.70.2640">
    <property type="entry name" value="Arenavirus RNA polymerase"/>
    <property type="match status" value="1"/>
</dbReference>
<evidence type="ECO:0000256" key="14">
    <source>
        <dbReference type="HAMAP-Rule" id="MF_04086"/>
    </source>
</evidence>
<comment type="domain">
    <text evidence="14">The N-terminus contains the endonuclease activity (endoN). The central region contains the RdRp activity.</text>
</comment>
<evidence type="ECO:0000256" key="7">
    <source>
        <dbReference type="ARBA" id="ARBA00022741"/>
    </source>
</evidence>
<dbReference type="GO" id="GO:0046872">
    <property type="term" value="F:metal ion binding"/>
    <property type="evidence" value="ECO:0007669"/>
    <property type="project" value="UniProtKB-KW"/>
</dbReference>
<organismHost>
    <name type="scientific">Zygodontomys brevicauda</name>
    <dbReference type="NCBI Taxonomy" id="157541"/>
</organismHost>
<proteinExistence type="inferred from homology"/>
<evidence type="ECO:0000256" key="2">
    <source>
        <dbReference type="ARBA" id="ARBA00022484"/>
    </source>
</evidence>
<keyword evidence="8 14" id="KW-0378">Hydrolase</keyword>
<reference evidence="17 18" key="1">
    <citation type="submission" date="2015-04" db="EMBL/GenBank/DDBJ databases">
        <title>Draft genome sequence of the Guanarito virus strain 362273.</title>
        <authorList>
            <consortium name="Consortium for Microbial Forensics and Genomics (microFORGE)"/>
            <person name="Aguilar P.V."/>
            <person name="Tesh R.B."/>
            <person name="Ksaizek T.G."/>
            <person name="Lin D."/>
            <person name="Hari K."/>
            <person name="Weaver S.C."/>
        </authorList>
    </citation>
    <scope>NUCLEOTIDE SEQUENCE [LARGE SCALE GENOMIC DNA]</scope>
    <source>
        <strain evidence="17">362273</strain>
    </source>
</reference>
<comment type="subunit">
    <text evidence="14">Homomultimer; the oligomeric structure is essential for the polymerase activity. Interacts with nucleoprotein N. Interacts with protein Z; this interaction inhibits viral transcription and replication, Z partially blocks the product exit tunnel for the releasing nascent RNA product.</text>
</comment>
<dbReference type="EMBL" id="KR260729">
    <property type="protein sequence ID" value="ALE15102.1"/>
    <property type="molecule type" value="Genomic_RNA"/>
</dbReference>
<keyword evidence="3 14" id="KW-0808">Transferase</keyword>
<comment type="cofactor">
    <cofactor evidence="14">
        <name>Mn(2+)</name>
        <dbReference type="ChEBI" id="CHEBI:29035"/>
    </cofactor>
    <text evidence="14">For endonuclease activity. Binds 2 Mn(2+) ions in the active site. The divalent metal ions are crucial for catalytic activity.</text>
</comment>
<keyword evidence="10 14" id="KW-0946">Virion</keyword>
<evidence type="ECO:0000256" key="9">
    <source>
        <dbReference type="ARBA" id="ARBA00022842"/>
    </source>
</evidence>
<dbReference type="GO" id="GO:0075526">
    <property type="term" value="P:cap snatching"/>
    <property type="evidence" value="ECO:0007669"/>
    <property type="project" value="UniProtKB-UniRule"/>
</dbReference>
<dbReference type="GO" id="GO:0044423">
    <property type="term" value="C:virion component"/>
    <property type="evidence" value="ECO:0007669"/>
    <property type="project" value="UniProtKB-KW"/>
</dbReference>
<keyword evidence="7 14" id="KW-0547">Nucleotide-binding</keyword>
<dbReference type="GO" id="GO:0000166">
    <property type="term" value="F:nucleotide binding"/>
    <property type="evidence" value="ECO:0007669"/>
    <property type="project" value="UniProtKB-UniRule"/>
</dbReference>
<comment type="similarity">
    <text evidence="14 15">Belongs to the Bunyavirales RNA polymerase family.</text>
</comment>
<dbReference type="Pfam" id="PF06317">
    <property type="entry name" value="Arena_RNA_pol"/>
    <property type="match status" value="1"/>
</dbReference>
<dbReference type="Gene3D" id="1.20.1440.300">
    <property type="entry name" value="RNA-directed RNA polymerase L, helical domain"/>
    <property type="match status" value="1"/>
</dbReference>
<keyword evidence="11 14" id="KW-0693">Viral RNA replication</keyword>
<feature type="binding site" evidence="14">
    <location>
        <position position="89"/>
    </location>
    <ligand>
        <name>Mn(2+)</name>
        <dbReference type="ChEBI" id="CHEBI:29035"/>
        <label>2</label>
    </ligand>
</feature>
<evidence type="ECO:0000313" key="18">
    <source>
        <dbReference type="Proteomes" id="UP000130896"/>
    </source>
</evidence>
<evidence type="ECO:0000256" key="4">
    <source>
        <dbReference type="ARBA" id="ARBA00022695"/>
    </source>
</evidence>
<keyword evidence="5 14" id="KW-1157">Cap snatching</keyword>
<keyword evidence="9 14" id="KW-0460">Magnesium</keyword>
<dbReference type="InterPro" id="IPR007099">
    <property type="entry name" value="RNA-dir_pol_NSvirus"/>
</dbReference>
<evidence type="ECO:0000256" key="1">
    <source>
        <dbReference type="ARBA" id="ARBA00004340"/>
    </source>
</evidence>
<dbReference type="EC" id="2.7.7.48" evidence="14"/>
<feature type="active site" evidence="14">
    <location>
        <position position="115"/>
    </location>
</feature>
<name>A0A0M3T9D6_GTOVV</name>
<keyword evidence="12 14" id="KW-1035">Host cytoplasm</keyword>
<comment type="cofactor">
    <cofactor evidence="14">
        <name>Mg(2+)</name>
        <dbReference type="ChEBI" id="CHEBI:18420"/>
    </cofactor>
    <cofactor evidence="14">
        <name>Mn(2+)</name>
        <dbReference type="ChEBI" id="CHEBI:29035"/>
    </cofactor>
    <text evidence="14">For polymerase activity.</text>
</comment>
<evidence type="ECO:0000256" key="6">
    <source>
        <dbReference type="ARBA" id="ARBA00022723"/>
    </source>
</evidence>
<comment type="function">
    <text evidence="14">RNA-dependent RNA polymerase, which is responsible for the replication and transcription of the viral RNA genome using antigenomic RNA as an intermediate. During transcription, synthesizes subgenomic RNAs and assures their capping by a cap-snatching mechanism, which involves the endonuclease activity cleaving the host capped pre-mRNAs. These short capped RNAs are then used as primers for viral transcription. The 3'-end of subgenomic mRNAs molecules are heterogeneous and not polyadenylated. The replicase function is to direct synthesis of antigenomic and genomic RNA which are encapsidated and non capped. As a consequence of the use of the same enzyme for both transcription and replication, these mechanisms need to be well coordinated. These processes may be regulated by proteins N and Z in a dose-dependent manner. Z protein inhibits the viral polymerase L und thus the viral transcription and RNA synthesis.</text>
</comment>